<evidence type="ECO:0000256" key="6">
    <source>
        <dbReference type="SAM" id="Phobius"/>
    </source>
</evidence>
<comment type="subcellular location">
    <subcellularLocation>
        <location evidence="1">Cell membrane</location>
        <topology evidence="1">Multi-pass membrane protein</topology>
    </subcellularLocation>
</comment>
<dbReference type="PANTHER" id="PTHR42718">
    <property type="entry name" value="MAJOR FACILITATOR SUPERFAMILY MULTIDRUG TRANSPORTER MFSC"/>
    <property type="match status" value="1"/>
</dbReference>
<dbReference type="Gene3D" id="1.20.1250.20">
    <property type="entry name" value="MFS general substrate transporter like domains"/>
    <property type="match status" value="2"/>
</dbReference>
<dbReference type="InterPro" id="IPR020846">
    <property type="entry name" value="MFS_dom"/>
</dbReference>
<feature type="transmembrane region" description="Helical" evidence="6">
    <location>
        <begin position="100"/>
        <end position="122"/>
    </location>
</feature>
<keyword evidence="3 6" id="KW-0812">Transmembrane</keyword>
<evidence type="ECO:0000256" key="3">
    <source>
        <dbReference type="ARBA" id="ARBA00022692"/>
    </source>
</evidence>
<keyword evidence="9" id="KW-1185">Reference proteome</keyword>
<protein>
    <submittedName>
        <fullName evidence="8">MFS family permease</fullName>
    </submittedName>
</protein>
<feature type="transmembrane region" description="Helical" evidence="6">
    <location>
        <begin position="12"/>
        <end position="32"/>
    </location>
</feature>
<feature type="transmembrane region" description="Helical" evidence="6">
    <location>
        <begin position="134"/>
        <end position="153"/>
    </location>
</feature>
<evidence type="ECO:0000313" key="8">
    <source>
        <dbReference type="EMBL" id="MDR7330126.1"/>
    </source>
</evidence>
<proteinExistence type="predicted"/>
<dbReference type="Proteomes" id="UP001180840">
    <property type="component" value="Unassembled WGS sequence"/>
</dbReference>
<keyword evidence="5 6" id="KW-0472">Membrane</keyword>
<evidence type="ECO:0000256" key="5">
    <source>
        <dbReference type="ARBA" id="ARBA00023136"/>
    </source>
</evidence>
<feature type="transmembrane region" description="Helical" evidence="6">
    <location>
        <begin position="76"/>
        <end position="94"/>
    </location>
</feature>
<dbReference type="EMBL" id="JAVDXZ010000001">
    <property type="protein sequence ID" value="MDR7330126.1"/>
    <property type="molecule type" value="Genomic_DNA"/>
</dbReference>
<dbReference type="RefSeq" id="WP_290195542.1">
    <property type="nucleotide sequence ID" value="NZ_CP047654.1"/>
</dbReference>
<evidence type="ECO:0000259" key="7">
    <source>
        <dbReference type="PROSITE" id="PS50850"/>
    </source>
</evidence>
<dbReference type="Pfam" id="PF07690">
    <property type="entry name" value="MFS_1"/>
    <property type="match status" value="1"/>
</dbReference>
<feature type="transmembrane region" description="Helical" evidence="6">
    <location>
        <begin position="239"/>
        <end position="256"/>
    </location>
</feature>
<evidence type="ECO:0000256" key="4">
    <source>
        <dbReference type="ARBA" id="ARBA00022989"/>
    </source>
</evidence>
<evidence type="ECO:0000313" key="9">
    <source>
        <dbReference type="Proteomes" id="UP001180840"/>
    </source>
</evidence>
<feature type="transmembrane region" description="Helical" evidence="6">
    <location>
        <begin position="159"/>
        <end position="178"/>
    </location>
</feature>
<keyword evidence="2" id="KW-0813">Transport</keyword>
<evidence type="ECO:0000256" key="2">
    <source>
        <dbReference type="ARBA" id="ARBA00022448"/>
    </source>
</evidence>
<dbReference type="PROSITE" id="PS50850">
    <property type="entry name" value="MFS"/>
    <property type="match status" value="1"/>
</dbReference>
<organism evidence="8 9">
    <name type="scientific">Corynebacterium guangdongense</name>
    <dbReference type="NCBI Taxonomy" id="1783348"/>
    <lineage>
        <taxon>Bacteria</taxon>
        <taxon>Bacillati</taxon>
        <taxon>Actinomycetota</taxon>
        <taxon>Actinomycetes</taxon>
        <taxon>Mycobacteriales</taxon>
        <taxon>Corynebacteriaceae</taxon>
        <taxon>Corynebacterium</taxon>
    </lineage>
</organism>
<comment type="caution">
    <text evidence="8">The sequence shown here is derived from an EMBL/GenBank/DDBJ whole genome shotgun (WGS) entry which is preliminary data.</text>
</comment>
<evidence type="ECO:0000256" key="1">
    <source>
        <dbReference type="ARBA" id="ARBA00004651"/>
    </source>
</evidence>
<feature type="domain" description="Major facilitator superfamily (MFS) profile" evidence="7">
    <location>
        <begin position="10"/>
        <end position="376"/>
    </location>
</feature>
<accession>A0ABU1ZYY3</accession>
<name>A0ABU1ZYY3_9CORY</name>
<reference evidence="8" key="1">
    <citation type="submission" date="2023-07" db="EMBL/GenBank/DDBJ databases">
        <title>Sequencing the genomes of 1000 actinobacteria strains.</title>
        <authorList>
            <person name="Klenk H.-P."/>
        </authorList>
    </citation>
    <scope>NUCLEOTIDE SEQUENCE</scope>
    <source>
        <strain evidence="8">DSM 107476</strain>
    </source>
</reference>
<gene>
    <name evidence="8" type="ORF">J2S39_001802</name>
</gene>
<dbReference type="PANTHER" id="PTHR42718:SF9">
    <property type="entry name" value="MAJOR FACILITATOR SUPERFAMILY MULTIDRUG TRANSPORTER MFSC"/>
    <property type="match status" value="1"/>
</dbReference>
<dbReference type="SUPFAM" id="SSF103473">
    <property type="entry name" value="MFS general substrate transporter"/>
    <property type="match status" value="1"/>
</dbReference>
<feature type="transmembrane region" description="Helical" evidence="6">
    <location>
        <begin position="44"/>
        <end position="64"/>
    </location>
</feature>
<dbReference type="InterPro" id="IPR036259">
    <property type="entry name" value="MFS_trans_sf"/>
</dbReference>
<sequence length="377" mass="39028">MSEFTANRAQYVAILAGGFVGPYTGQALTVVLPEFADSFDIPLSLAALTVTSYLVPFAAAMIFSGRLVRGFPPRRVITAAYAVIAPLALWLLFAPTWWSFVIAFATLGVANAFTTPVLQMILRSISPPNRLGQTLGTYAAMQSLGMLSSPFVAGMVAGVNWRLTFLVTMAIAVFILLVRVPDVPTPVSTDSRTGEPVPVLRTLVSTLTSFVAGFGVVGVGVLTALYVGDAFGLGPEGRGLVVMCGGLAAFLVTRLIGAMADRHGPSKVLVASAVVAAVALLLLPLVPKVALVALCWAIAIAAAQGMQATVNLVVLRGPAGSSLLSTVQAFRFGGAGVSPLVYLPVYTAIGGRAFLLSTAALLVVGLAQWAIRPRAGA</sequence>
<dbReference type="InterPro" id="IPR011701">
    <property type="entry name" value="MFS"/>
</dbReference>
<keyword evidence="4 6" id="KW-1133">Transmembrane helix</keyword>
<feature type="transmembrane region" description="Helical" evidence="6">
    <location>
        <begin position="349"/>
        <end position="371"/>
    </location>
</feature>
<feature type="transmembrane region" description="Helical" evidence="6">
    <location>
        <begin position="199"/>
        <end position="227"/>
    </location>
</feature>